<dbReference type="EMBL" id="JAHIBW010000005">
    <property type="protein sequence ID" value="KAG7310380.1"/>
    <property type="molecule type" value="Genomic_DNA"/>
</dbReference>
<accession>A0ABQ7QZC0</accession>
<sequence>MALPRANIPVPTYPAVLAQADHNLHANSIHRRSHKEPTVRWRYNASTSPCPVPKRCYHKQSATWLSGAAWWQYTR</sequence>
<reference evidence="1 2" key="1">
    <citation type="submission" date="2021-06" db="EMBL/GenBank/DDBJ databases">
        <title>A haploid diamondback moth (Plutella xylostella L.) genome assembly resolves 31 chromosomes and identifies a diamide resistance mutation.</title>
        <authorList>
            <person name="Ward C.M."/>
            <person name="Perry K.D."/>
            <person name="Baker G."/>
            <person name="Powis K."/>
            <person name="Heckel D.G."/>
            <person name="Baxter S.W."/>
        </authorList>
    </citation>
    <scope>NUCLEOTIDE SEQUENCE [LARGE SCALE GENOMIC DNA]</scope>
    <source>
        <strain evidence="1 2">LV</strain>
        <tissue evidence="1">Single pupa</tissue>
    </source>
</reference>
<keyword evidence="2" id="KW-1185">Reference proteome</keyword>
<organism evidence="1 2">
    <name type="scientific">Plutella xylostella</name>
    <name type="common">Diamondback moth</name>
    <name type="synonym">Plutella maculipennis</name>
    <dbReference type="NCBI Taxonomy" id="51655"/>
    <lineage>
        <taxon>Eukaryota</taxon>
        <taxon>Metazoa</taxon>
        <taxon>Ecdysozoa</taxon>
        <taxon>Arthropoda</taxon>
        <taxon>Hexapoda</taxon>
        <taxon>Insecta</taxon>
        <taxon>Pterygota</taxon>
        <taxon>Neoptera</taxon>
        <taxon>Endopterygota</taxon>
        <taxon>Lepidoptera</taxon>
        <taxon>Glossata</taxon>
        <taxon>Ditrysia</taxon>
        <taxon>Yponomeutoidea</taxon>
        <taxon>Plutellidae</taxon>
        <taxon>Plutella</taxon>
    </lineage>
</organism>
<dbReference type="Proteomes" id="UP000823941">
    <property type="component" value="Chromosome 5"/>
</dbReference>
<proteinExistence type="predicted"/>
<gene>
    <name evidence="1" type="ORF">JYU34_003153</name>
</gene>
<name>A0ABQ7QZC0_PLUXY</name>
<evidence type="ECO:0000313" key="1">
    <source>
        <dbReference type="EMBL" id="KAG7310380.1"/>
    </source>
</evidence>
<evidence type="ECO:0000313" key="2">
    <source>
        <dbReference type="Proteomes" id="UP000823941"/>
    </source>
</evidence>
<comment type="caution">
    <text evidence="1">The sequence shown here is derived from an EMBL/GenBank/DDBJ whole genome shotgun (WGS) entry which is preliminary data.</text>
</comment>
<protein>
    <submittedName>
        <fullName evidence="1">Uncharacterized protein</fullName>
    </submittedName>
</protein>